<dbReference type="GO" id="GO:0005384">
    <property type="term" value="F:manganese ion transmembrane transporter activity"/>
    <property type="evidence" value="ECO:0007669"/>
    <property type="project" value="UniProtKB-UniRule"/>
</dbReference>
<dbReference type="InterPro" id="IPR036259">
    <property type="entry name" value="MFS_trans_sf"/>
</dbReference>
<organism evidence="10 11">
    <name type="scientific">Clostridium cadaveris</name>
    <dbReference type="NCBI Taxonomy" id="1529"/>
    <lineage>
        <taxon>Bacteria</taxon>
        <taxon>Bacillati</taxon>
        <taxon>Bacillota</taxon>
        <taxon>Clostridia</taxon>
        <taxon>Eubacteriales</taxon>
        <taxon>Clostridiaceae</taxon>
        <taxon>Clostridium</taxon>
    </lineage>
</organism>
<sequence length="207" mass="22551">MNLLSLILTAFGLSMDAFAVSITNGMRMKKITNKNAAKVALYMGGFQGLMPAIGWALGLGFKDYITSIDHWIALILLSIIGGKMIYEAMQDKKHPEEYKENKSKDEDTDSKVNNEKLVSNKELLLLAIATSIDALAVGVSFAFLNISIVSSALIIAIITFIMCFIGVKMGKKCGSFLKDKAEIIGGIILILIGINIFLEHTNFLGLI</sequence>
<evidence type="ECO:0000256" key="6">
    <source>
        <dbReference type="ARBA" id="ARBA00023136"/>
    </source>
</evidence>
<dbReference type="Proteomes" id="UP000246114">
    <property type="component" value="Unassembled WGS sequence"/>
</dbReference>
<keyword evidence="3 8" id="KW-0812">Transmembrane</keyword>
<feature type="transmembrane region" description="Helical" evidence="8">
    <location>
        <begin position="149"/>
        <end position="169"/>
    </location>
</feature>
<reference evidence="9 12" key="2">
    <citation type="submission" date="2018-03" db="EMBL/GenBank/DDBJ databases">
        <title>The uncultured portion of the human microbiome is neutrally assembled.</title>
        <authorList>
            <person name="Jeraldo P."/>
            <person name="Boardman L."/>
            <person name="White B.A."/>
            <person name="Nelson H."/>
            <person name="Goldenfeld N."/>
            <person name="Chia N."/>
        </authorList>
    </citation>
    <scope>NUCLEOTIDE SEQUENCE [LARGE SCALE GENOMIC DNA]</scope>
    <source>
        <strain evidence="9">CIM:MAG 903</strain>
    </source>
</reference>
<dbReference type="SUPFAM" id="SSF103473">
    <property type="entry name" value="MFS general substrate transporter"/>
    <property type="match status" value="1"/>
</dbReference>
<dbReference type="RefSeq" id="WP_027639153.1">
    <property type="nucleotide sequence ID" value="NZ_BAAACD010000003.1"/>
</dbReference>
<keyword evidence="6 8" id="KW-0472">Membrane</keyword>
<comment type="similarity">
    <text evidence="8">Belongs to the MntP (TC 9.B.29) family.</text>
</comment>
<evidence type="ECO:0000256" key="2">
    <source>
        <dbReference type="ARBA" id="ARBA00022475"/>
    </source>
</evidence>
<dbReference type="EMBL" id="QAMZ01000018">
    <property type="protein sequence ID" value="PWL54841.1"/>
    <property type="molecule type" value="Genomic_DNA"/>
</dbReference>
<dbReference type="EMBL" id="FOOE01000017">
    <property type="protein sequence ID" value="SFF95684.1"/>
    <property type="molecule type" value="Genomic_DNA"/>
</dbReference>
<gene>
    <name evidence="8" type="primary">mntP</name>
    <name evidence="9" type="ORF">DBY38_03395</name>
    <name evidence="10" type="ORF">SAMN04487885_11745</name>
</gene>
<keyword evidence="4 8" id="KW-1133">Transmembrane helix</keyword>
<dbReference type="PANTHER" id="PTHR35529">
    <property type="entry name" value="MANGANESE EFFLUX PUMP MNTP-RELATED"/>
    <property type="match status" value="1"/>
</dbReference>
<evidence type="ECO:0000313" key="12">
    <source>
        <dbReference type="Proteomes" id="UP000246114"/>
    </source>
</evidence>
<dbReference type="GO" id="GO:0005886">
    <property type="term" value="C:plasma membrane"/>
    <property type="evidence" value="ECO:0007669"/>
    <property type="project" value="UniProtKB-SubCell"/>
</dbReference>
<feature type="transmembrane region" description="Helical" evidence="8">
    <location>
        <begin position="123"/>
        <end position="143"/>
    </location>
</feature>
<feature type="transmembrane region" description="Helical" evidence="8">
    <location>
        <begin position="6"/>
        <end position="27"/>
    </location>
</feature>
<keyword evidence="11" id="KW-1185">Reference proteome</keyword>
<dbReference type="HAMAP" id="MF_01521">
    <property type="entry name" value="MntP_pump"/>
    <property type="match status" value="1"/>
</dbReference>
<dbReference type="OrthoDB" id="9811590at2"/>
<dbReference type="InterPro" id="IPR022929">
    <property type="entry name" value="Put_MntP"/>
</dbReference>
<keyword evidence="7 8" id="KW-0464">Manganese</keyword>
<evidence type="ECO:0000256" key="3">
    <source>
        <dbReference type="ARBA" id="ARBA00022692"/>
    </source>
</evidence>
<dbReference type="AlphaFoldDB" id="A0A1I2MVU1"/>
<evidence type="ECO:0000313" key="10">
    <source>
        <dbReference type="EMBL" id="SFF95684.1"/>
    </source>
</evidence>
<evidence type="ECO:0000256" key="8">
    <source>
        <dbReference type="HAMAP-Rule" id="MF_01521"/>
    </source>
</evidence>
<dbReference type="STRING" id="1529.SAMN04487885_11745"/>
<evidence type="ECO:0000256" key="1">
    <source>
        <dbReference type="ARBA" id="ARBA00022448"/>
    </source>
</evidence>
<evidence type="ECO:0000313" key="9">
    <source>
        <dbReference type="EMBL" id="PWL54841.1"/>
    </source>
</evidence>
<evidence type="ECO:0000313" key="11">
    <source>
        <dbReference type="Proteomes" id="UP000182135"/>
    </source>
</evidence>
<evidence type="ECO:0000256" key="4">
    <source>
        <dbReference type="ARBA" id="ARBA00022989"/>
    </source>
</evidence>
<feature type="transmembrane region" description="Helical" evidence="8">
    <location>
        <begin position="181"/>
        <end position="198"/>
    </location>
</feature>
<dbReference type="eggNOG" id="COG1971">
    <property type="taxonomic scope" value="Bacteria"/>
</dbReference>
<keyword evidence="5 8" id="KW-0406">Ion transport</keyword>
<protein>
    <recommendedName>
        <fullName evidence="8">Putative manganese efflux pump MntP</fullName>
    </recommendedName>
</protein>
<dbReference type="GeneID" id="90545435"/>
<name>A0A1I2MVU1_9CLOT</name>
<dbReference type="PANTHER" id="PTHR35529:SF1">
    <property type="entry name" value="MANGANESE EFFLUX PUMP MNTP-RELATED"/>
    <property type="match status" value="1"/>
</dbReference>
<feature type="transmembrane region" description="Helical" evidence="8">
    <location>
        <begin position="70"/>
        <end position="86"/>
    </location>
</feature>
<comment type="function">
    <text evidence="8">Probably functions as a manganese efflux pump.</text>
</comment>
<feature type="transmembrane region" description="Helical" evidence="8">
    <location>
        <begin position="39"/>
        <end position="58"/>
    </location>
</feature>
<dbReference type="InterPro" id="IPR003810">
    <property type="entry name" value="Mntp/YtaF"/>
</dbReference>
<evidence type="ECO:0000256" key="5">
    <source>
        <dbReference type="ARBA" id="ARBA00023065"/>
    </source>
</evidence>
<dbReference type="Pfam" id="PF02659">
    <property type="entry name" value="Mntp"/>
    <property type="match status" value="1"/>
</dbReference>
<keyword evidence="1 8" id="KW-0813">Transport</keyword>
<accession>A0A1I2MVU1</accession>
<comment type="subcellular location">
    <subcellularLocation>
        <location evidence="8">Cell membrane</location>
        <topology evidence="8">Multi-pass membrane protein</topology>
    </subcellularLocation>
</comment>
<reference evidence="10 11" key="1">
    <citation type="submission" date="2016-10" db="EMBL/GenBank/DDBJ databases">
        <authorList>
            <person name="de Groot N.N."/>
        </authorList>
    </citation>
    <scope>NUCLEOTIDE SEQUENCE [LARGE SCALE GENOMIC DNA]</scope>
    <source>
        <strain evidence="10 11">NLAE-zl-G419</strain>
    </source>
</reference>
<keyword evidence="2 8" id="KW-1003">Cell membrane</keyword>
<proteinExistence type="inferred from homology"/>
<evidence type="ECO:0000256" key="7">
    <source>
        <dbReference type="ARBA" id="ARBA00023211"/>
    </source>
</evidence>
<dbReference type="Proteomes" id="UP000182135">
    <property type="component" value="Unassembled WGS sequence"/>
</dbReference>